<dbReference type="EMBL" id="HE580277">
    <property type="protein sequence ID" value="CCD27297.1"/>
    <property type="molecule type" value="Genomic_DNA"/>
</dbReference>
<feature type="active site" description="Charge relay system" evidence="4">
    <location>
        <position position="391"/>
    </location>
</feature>
<dbReference type="RefSeq" id="XP_003672540.1">
    <property type="nucleotide sequence ID" value="XM_003672492.1"/>
</dbReference>
<feature type="active site" description="Charge relay system" evidence="4">
    <location>
        <position position="362"/>
    </location>
</feature>
<dbReference type="InterPro" id="IPR000073">
    <property type="entry name" value="AB_hydrolase_1"/>
</dbReference>
<dbReference type="GO" id="GO:0051793">
    <property type="term" value="P:medium-chain fatty acid catabolic process"/>
    <property type="evidence" value="ECO:0007669"/>
    <property type="project" value="TreeGrafter"/>
</dbReference>
<dbReference type="eggNOG" id="KOG1838">
    <property type="taxonomic scope" value="Eukaryota"/>
</dbReference>
<dbReference type="AlphaFoldDB" id="G0WHN6"/>
<sequence>MVTLPYHITINQVGSQTPIAFHTETSPETDDPENASITMQQLIDEYAPEFSQDAKGSLYKPLLHGNLQTAYTALNFDNVHLVHFHRHMLHYQDGGVGALDIAVSPDAFHKEVDHSYIPETQQPFPEPFDQFYSYVQPDHPSLSSDDEKPMMIILHGVTGGSWASYGRPLILEMMSKYGFECCVLNNRGCNYSKITTPQLYNGGWTNDVRYMVTELRDMYPNRKFYMVGFSLGATILVNYLGEEGDKSDIECAVALGNPWDMVHSTFFVNHTFVGSRIYAPTVAKNLAKISQNHLGVLIRDKRLKPIYETKLFNFKNFEEFDDQLTAPMFGYNTANEYYRDASSVNRLMGVRTPILALNSMDDPVIGADFLPEKEIILNPYILLLETSIGGHVAWFSDAYGNRWYTKPIGKYLNAFHTQITMKGLKPDLSNISLPINNSKPVKTTYNL</sequence>
<dbReference type="SUPFAM" id="SSF53474">
    <property type="entry name" value="alpha/beta-Hydrolases"/>
    <property type="match status" value="1"/>
</dbReference>
<dbReference type="Pfam" id="PF00561">
    <property type="entry name" value="Abhydrolase_1"/>
    <property type="match status" value="1"/>
</dbReference>
<dbReference type="GO" id="GO:0051792">
    <property type="term" value="P:medium-chain fatty acid biosynthetic process"/>
    <property type="evidence" value="ECO:0007669"/>
    <property type="project" value="EnsemblFungi"/>
</dbReference>
<keyword evidence="3" id="KW-0378">Hydrolase</keyword>
<dbReference type="Proteomes" id="UP000000689">
    <property type="component" value="Chromosome 11"/>
</dbReference>
<dbReference type="PANTHER" id="PTHR10794">
    <property type="entry name" value="ABHYDROLASE DOMAIN-CONTAINING PROTEIN"/>
    <property type="match status" value="1"/>
</dbReference>
<dbReference type="GO" id="GO:0008126">
    <property type="term" value="F:acetylesterase activity"/>
    <property type="evidence" value="ECO:0007669"/>
    <property type="project" value="TreeGrafter"/>
</dbReference>
<evidence type="ECO:0000256" key="3">
    <source>
        <dbReference type="ARBA" id="ARBA00022801"/>
    </source>
</evidence>
<dbReference type="PANTHER" id="PTHR10794:SF63">
    <property type="entry name" value="ALPHA_BETA HYDROLASE 1, ISOFORM A"/>
    <property type="match status" value="1"/>
</dbReference>
<dbReference type="HOGENOM" id="CLU_032487_1_0_1"/>
<reference evidence="6 7" key="1">
    <citation type="journal article" date="2011" name="Proc. Natl. Acad. Sci. U.S.A.">
        <title>Evolutionary erosion of yeast sex chromosomes by mating-type switching accidents.</title>
        <authorList>
            <person name="Gordon J.L."/>
            <person name="Armisen D."/>
            <person name="Proux-Wera E."/>
            <person name="Oheigeartaigh S.S."/>
            <person name="Byrne K.P."/>
            <person name="Wolfe K.H."/>
        </authorList>
    </citation>
    <scope>NUCLEOTIDE SEQUENCE [LARGE SCALE GENOMIC DNA]</scope>
    <source>
        <strain evidence="7">ATCC 10597 / BCRC 20456 / CBS 421 / NBRC 0211 / NRRL Y-12639</strain>
    </source>
</reference>
<comment type="similarity">
    <text evidence="1">Belongs to the AB hydrolase superfamily. AB hydrolase 4 family.</text>
</comment>
<proteinExistence type="inferred from homology"/>
<keyword evidence="2" id="KW-0719">Serine esterase</keyword>
<protein>
    <recommendedName>
        <fullName evidence="5">AB hydrolase-1 domain-containing protein</fullName>
    </recommendedName>
</protein>
<dbReference type="InterPro" id="IPR012020">
    <property type="entry name" value="ABHD4"/>
</dbReference>
<feature type="domain" description="AB hydrolase-1" evidence="5">
    <location>
        <begin position="149"/>
        <end position="367"/>
    </location>
</feature>
<dbReference type="InterPro" id="IPR029058">
    <property type="entry name" value="AB_hydrolase_fold"/>
</dbReference>
<dbReference type="Gene3D" id="3.40.50.1820">
    <property type="entry name" value="alpha/beta hydrolase"/>
    <property type="match status" value="1"/>
</dbReference>
<evidence type="ECO:0000256" key="2">
    <source>
        <dbReference type="ARBA" id="ARBA00022487"/>
    </source>
</evidence>
<dbReference type="GO" id="GO:0004806">
    <property type="term" value="F:triacylglycerol lipase activity"/>
    <property type="evidence" value="ECO:0007669"/>
    <property type="project" value="EnsemblFungi"/>
</dbReference>
<dbReference type="InterPro" id="IPR050960">
    <property type="entry name" value="AB_hydrolase_4_sf"/>
</dbReference>
<dbReference type="GeneID" id="11497585"/>
<feature type="active site" description="Charge relay system" evidence="4">
    <location>
        <position position="230"/>
    </location>
</feature>
<evidence type="ECO:0000256" key="4">
    <source>
        <dbReference type="PIRSR" id="PIRSR005211-1"/>
    </source>
</evidence>
<dbReference type="KEGG" id="ndi:NDAI_0K01060"/>
<evidence type="ECO:0000259" key="5">
    <source>
        <dbReference type="Pfam" id="PF00561"/>
    </source>
</evidence>
<organism evidence="6 7">
    <name type="scientific">Naumovozyma dairenensis (strain ATCC 10597 / BCRC 20456 / CBS 421 / NBRC 0211 / NRRL Y-12639)</name>
    <name type="common">Saccharomyces dairenensis</name>
    <dbReference type="NCBI Taxonomy" id="1071378"/>
    <lineage>
        <taxon>Eukaryota</taxon>
        <taxon>Fungi</taxon>
        <taxon>Dikarya</taxon>
        <taxon>Ascomycota</taxon>
        <taxon>Saccharomycotina</taxon>
        <taxon>Saccharomycetes</taxon>
        <taxon>Saccharomycetales</taxon>
        <taxon>Saccharomycetaceae</taxon>
        <taxon>Naumovozyma</taxon>
    </lineage>
</organism>
<evidence type="ECO:0000313" key="7">
    <source>
        <dbReference type="Proteomes" id="UP000000689"/>
    </source>
</evidence>
<dbReference type="OMA" id="MMTTSWG"/>
<dbReference type="PIRSF" id="PIRSF005211">
    <property type="entry name" value="Ab_hydro_YheT"/>
    <property type="match status" value="1"/>
</dbReference>
<evidence type="ECO:0000313" key="6">
    <source>
        <dbReference type="EMBL" id="CCD27297.1"/>
    </source>
</evidence>
<dbReference type="OrthoDB" id="5954035at2759"/>
<dbReference type="GO" id="GO:0006641">
    <property type="term" value="P:triglyceride metabolic process"/>
    <property type="evidence" value="ECO:0007669"/>
    <property type="project" value="EnsemblFungi"/>
</dbReference>
<accession>G0WHN6</accession>
<name>G0WHN6_NAUDC</name>
<dbReference type="GO" id="GO:0047372">
    <property type="term" value="F:monoacylglycerol lipase activity"/>
    <property type="evidence" value="ECO:0007669"/>
    <property type="project" value="EnsemblFungi"/>
</dbReference>
<dbReference type="PROSITE" id="PS01133">
    <property type="entry name" value="UPF0017"/>
    <property type="match status" value="1"/>
</dbReference>
<gene>
    <name evidence="6" type="primary">NDAI0K01060</name>
    <name evidence="6" type="ordered locus">NDAI_0K01060</name>
</gene>
<dbReference type="InterPro" id="IPR000952">
    <property type="entry name" value="AB_hydrolase_4_CS"/>
</dbReference>
<evidence type="ECO:0000256" key="1">
    <source>
        <dbReference type="ARBA" id="ARBA00010884"/>
    </source>
</evidence>
<keyword evidence="7" id="KW-1185">Reference proteome</keyword>